<proteinExistence type="predicted"/>
<keyword evidence="4" id="KW-0238">DNA-binding</keyword>
<dbReference type="InterPro" id="IPR036390">
    <property type="entry name" value="WH_DNA-bd_sf"/>
</dbReference>
<evidence type="ECO:0000256" key="4">
    <source>
        <dbReference type="ARBA" id="ARBA00023125"/>
    </source>
</evidence>
<dbReference type="PROSITE" id="PS50110">
    <property type="entry name" value="RESPONSE_REGULATORY"/>
    <property type="match status" value="1"/>
</dbReference>
<feature type="region of interest" description="Disordered" evidence="7">
    <location>
        <begin position="76"/>
        <end position="103"/>
    </location>
</feature>
<sequence>MKHEHASAEHPRPSATEFVKKLFNSILPRLFQHRNFASFVRQLNKYGFRKVKASDSNLFGENSWVFRHPDFRAGGSSRLANMKPRTSQKNTCPLNPSSSGEEKPGIDVFALQDQLRALSFAHDHTLSYLRHLERSYQAIIGEIDGVRCCVAQMQGMRNYLRPEETYAHGTSRIRISSSQGNMHECFAEDSSVLPQSPYTDADLDAVVLPSPMYSVILDTAARPWAPGSSPEPPSLGVRRWASLPEWSVPPRVLLVDDDAMIRQLGKRFLQLLGCAADEAVDGVGAIAKMNAEKYDLVLMDIDMPQLDGASATSLIRTFDATTPIISVTSSTKPTEIMGYLSSGTISFAASCLDAHGPAGMNDIVEKPFTKEALLEMLKKHLSHLLCYNLNS</sequence>
<evidence type="ECO:0000256" key="6">
    <source>
        <dbReference type="PROSITE-ProRule" id="PRU00169"/>
    </source>
</evidence>
<dbReference type="AlphaFoldDB" id="A0AAD6UQQ7"/>
<dbReference type="Pfam" id="PF00447">
    <property type="entry name" value="HSF_DNA-bind"/>
    <property type="match status" value="1"/>
</dbReference>
<dbReference type="GO" id="GO:0043565">
    <property type="term" value="F:sequence-specific DNA binding"/>
    <property type="evidence" value="ECO:0007669"/>
    <property type="project" value="InterPro"/>
</dbReference>
<keyword evidence="2 6" id="KW-0597">Phosphoprotein</keyword>
<dbReference type="PANTHER" id="PTHR45339:SF1">
    <property type="entry name" value="HYBRID SIGNAL TRANSDUCTION HISTIDINE KINASE J"/>
    <property type="match status" value="1"/>
</dbReference>
<protein>
    <submittedName>
        <fullName evidence="9">CheY-like superfamily</fullName>
    </submittedName>
</protein>
<dbReference type="Pfam" id="PF00072">
    <property type="entry name" value="Response_reg"/>
    <property type="match status" value="1"/>
</dbReference>
<evidence type="ECO:0000256" key="3">
    <source>
        <dbReference type="ARBA" id="ARBA00023012"/>
    </source>
</evidence>
<name>A0AAD6UQQ7_9AGAR</name>
<dbReference type="Proteomes" id="UP001222325">
    <property type="component" value="Unassembled WGS sequence"/>
</dbReference>
<feature type="domain" description="Response regulatory" evidence="8">
    <location>
        <begin position="251"/>
        <end position="381"/>
    </location>
</feature>
<dbReference type="InterPro" id="IPR000232">
    <property type="entry name" value="HSF_DNA-bd"/>
</dbReference>
<dbReference type="SUPFAM" id="SSF46785">
    <property type="entry name" value="Winged helix' DNA-binding domain"/>
    <property type="match status" value="1"/>
</dbReference>
<keyword evidence="3" id="KW-0902">Two-component regulatory system</keyword>
<dbReference type="GO" id="GO:0005634">
    <property type="term" value="C:nucleus"/>
    <property type="evidence" value="ECO:0007669"/>
    <property type="project" value="UniProtKB-SubCell"/>
</dbReference>
<gene>
    <name evidence="9" type="ORF">B0H15DRAFT_795138</name>
</gene>
<dbReference type="InterPro" id="IPR036388">
    <property type="entry name" value="WH-like_DNA-bd_sf"/>
</dbReference>
<dbReference type="GO" id="GO:0003700">
    <property type="term" value="F:DNA-binding transcription factor activity"/>
    <property type="evidence" value="ECO:0007669"/>
    <property type="project" value="InterPro"/>
</dbReference>
<evidence type="ECO:0000259" key="8">
    <source>
        <dbReference type="PROSITE" id="PS50110"/>
    </source>
</evidence>
<dbReference type="EMBL" id="JARJCN010000001">
    <property type="protein sequence ID" value="KAJ7104371.1"/>
    <property type="molecule type" value="Genomic_DNA"/>
</dbReference>
<evidence type="ECO:0000313" key="9">
    <source>
        <dbReference type="EMBL" id="KAJ7104371.1"/>
    </source>
</evidence>
<dbReference type="InterPro" id="IPR001789">
    <property type="entry name" value="Sig_transdc_resp-reg_receiver"/>
</dbReference>
<dbReference type="PANTHER" id="PTHR45339">
    <property type="entry name" value="HYBRID SIGNAL TRANSDUCTION HISTIDINE KINASE J"/>
    <property type="match status" value="1"/>
</dbReference>
<dbReference type="CDD" id="cd17546">
    <property type="entry name" value="REC_hyHK_CKI1_RcsC-like"/>
    <property type="match status" value="1"/>
</dbReference>
<comment type="caution">
    <text evidence="9">The sequence shown here is derived from an EMBL/GenBank/DDBJ whole genome shotgun (WGS) entry which is preliminary data.</text>
</comment>
<keyword evidence="10" id="KW-1185">Reference proteome</keyword>
<evidence type="ECO:0000256" key="7">
    <source>
        <dbReference type="SAM" id="MobiDB-lite"/>
    </source>
</evidence>
<accession>A0AAD6UQQ7</accession>
<dbReference type="Gene3D" id="1.10.10.10">
    <property type="entry name" value="Winged helix-like DNA-binding domain superfamily/Winged helix DNA-binding domain"/>
    <property type="match status" value="1"/>
</dbReference>
<dbReference type="SUPFAM" id="SSF52172">
    <property type="entry name" value="CheY-like"/>
    <property type="match status" value="1"/>
</dbReference>
<dbReference type="GO" id="GO:0000160">
    <property type="term" value="P:phosphorelay signal transduction system"/>
    <property type="evidence" value="ECO:0007669"/>
    <property type="project" value="UniProtKB-KW"/>
</dbReference>
<evidence type="ECO:0000256" key="1">
    <source>
        <dbReference type="ARBA" id="ARBA00004123"/>
    </source>
</evidence>
<comment type="subcellular location">
    <subcellularLocation>
        <location evidence="1">Nucleus</location>
    </subcellularLocation>
</comment>
<dbReference type="PRINTS" id="PR00056">
    <property type="entry name" value="HSFDOMAIN"/>
</dbReference>
<dbReference type="InterPro" id="IPR011006">
    <property type="entry name" value="CheY-like_superfamily"/>
</dbReference>
<dbReference type="SMART" id="SM00415">
    <property type="entry name" value="HSF"/>
    <property type="match status" value="1"/>
</dbReference>
<organism evidence="9 10">
    <name type="scientific">Mycena belliarum</name>
    <dbReference type="NCBI Taxonomy" id="1033014"/>
    <lineage>
        <taxon>Eukaryota</taxon>
        <taxon>Fungi</taxon>
        <taxon>Dikarya</taxon>
        <taxon>Basidiomycota</taxon>
        <taxon>Agaricomycotina</taxon>
        <taxon>Agaricomycetes</taxon>
        <taxon>Agaricomycetidae</taxon>
        <taxon>Agaricales</taxon>
        <taxon>Marasmiineae</taxon>
        <taxon>Mycenaceae</taxon>
        <taxon>Mycena</taxon>
    </lineage>
</organism>
<evidence type="ECO:0000256" key="5">
    <source>
        <dbReference type="ARBA" id="ARBA00023242"/>
    </source>
</evidence>
<dbReference type="SMART" id="SM00448">
    <property type="entry name" value="REC"/>
    <property type="match status" value="1"/>
</dbReference>
<feature type="modified residue" description="4-aspartylphosphate" evidence="6">
    <location>
        <position position="300"/>
    </location>
</feature>
<dbReference type="Gene3D" id="3.40.50.2300">
    <property type="match status" value="1"/>
</dbReference>
<reference evidence="9" key="1">
    <citation type="submission" date="2023-03" db="EMBL/GenBank/DDBJ databases">
        <title>Massive genome expansion in bonnet fungi (Mycena s.s.) driven by repeated elements and novel gene families across ecological guilds.</title>
        <authorList>
            <consortium name="Lawrence Berkeley National Laboratory"/>
            <person name="Harder C.B."/>
            <person name="Miyauchi S."/>
            <person name="Viragh M."/>
            <person name="Kuo A."/>
            <person name="Thoen E."/>
            <person name="Andreopoulos B."/>
            <person name="Lu D."/>
            <person name="Skrede I."/>
            <person name="Drula E."/>
            <person name="Henrissat B."/>
            <person name="Morin E."/>
            <person name="Kohler A."/>
            <person name="Barry K."/>
            <person name="LaButti K."/>
            <person name="Morin E."/>
            <person name="Salamov A."/>
            <person name="Lipzen A."/>
            <person name="Mereny Z."/>
            <person name="Hegedus B."/>
            <person name="Baldrian P."/>
            <person name="Stursova M."/>
            <person name="Weitz H."/>
            <person name="Taylor A."/>
            <person name="Grigoriev I.V."/>
            <person name="Nagy L.G."/>
            <person name="Martin F."/>
            <person name="Kauserud H."/>
        </authorList>
    </citation>
    <scope>NUCLEOTIDE SEQUENCE</scope>
    <source>
        <strain evidence="9">CBHHK173m</strain>
    </source>
</reference>
<feature type="compositionally biased region" description="Polar residues" evidence="7">
    <location>
        <begin position="84"/>
        <end position="99"/>
    </location>
</feature>
<keyword evidence="5" id="KW-0539">Nucleus</keyword>
<evidence type="ECO:0000313" key="10">
    <source>
        <dbReference type="Proteomes" id="UP001222325"/>
    </source>
</evidence>
<evidence type="ECO:0000256" key="2">
    <source>
        <dbReference type="ARBA" id="ARBA00022553"/>
    </source>
</evidence>